<proteinExistence type="predicted"/>
<dbReference type="AlphaFoldDB" id="D8RVR8"/>
<keyword evidence="2" id="KW-1133">Transmembrane helix</keyword>
<dbReference type="OMA" id="AAFIRFQ"/>
<feature type="transmembrane region" description="Helical" evidence="2">
    <location>
        <begin position="163"/>
        <end position="191"/>
    </location>
</feature>
<dbReference type="EMBL" id="GL377599">
    <property type="protein sequence ID" value="EFJ21631.1"/>
    <property type="molecule type" value="Genomic_DNA"/>
</dbReference>
<gene>
    <name evidence="4" type="ORF">SELMODRAFT_415324</name>
    <name evidence="3" type="ORF">SELMODRAFT_417514</name>
</gene>
<sequence>MASSVRDEEDDTEKQERAPFFQGSGSVADAVDRLLDGSTRYLTAVHAAFIRFQEPPPASVIPKECLLSALRLFLQTLAEELDPKPGKLLFRPVEQEDLEAILEYDTSPEIVDVPIDIDRFEQLARRLIKRVALDRGKRLGLFMLGGVMLVHMAKSVVKKVPFIGGPLGCFVDVLLPTTFIGPAVGVAGAIYL</sequence>
<keyword evidence="2" id="KW-0812">Transmembrane</keyword>
<organism evidence="5">
    <name type="scientific">Selaginella moellendorffii</name>
    <name type="common">Spikemoss</name>
    <dbReference type="NCBI Taxonomy" id="88036"/>
    <lineage>
        <taxon>Eukaryota</taxon>
        <taxon>Viridiplantae</taxon>
        <taxon>Streptophyta</taxon>
        <taxon>Embryophyta</taxon>
        <taxon>Tracheophyta</taxon>
        <taxon>Lycopodiopsida</taxon>
        <taxon>Selaginellales</taxon>
        <taxon>Selaginellaceae</taxon>
        <taxon>Selaginella</taxon>
    </lineage>
</organism>
<feature type="transmembrane region" description="Helical" evidence="2">
    <location>
        <begin position="139"/>
        <end position="157"/>
    </location>
</feature>
<accession>D8RVR8</accession>
<protein>
    <submittedName>
        <fullName evidence="4">Uncharacterized protein</fullName>
    </submittedName>
</protein>
<dbReference type="EMBL" id="GL377591">
    <property type="protein sequence ID" value="EFJ24004.1"/>
    <property type="molecule type" value="Genomic_DNA"/>
</dbReference>
<keyword evidence="2" id="KW-0472">Membrane</keyword>
<name>D8RVR8_SELML</name>
<dbReference type="HOGENOM" id="CLU_1350863_0_0_1"/>
<evidence type="ECO:0000313" key="3">
    <source>
        <dbReference type="EMBL" id="EFJ21631.1"/>
    </source>
</evidence>
<dbReference type="OrthoDB" id="1881293at2759"/>
<keyword evidence="5" id="KW-1185">Reference proteome</keyword>
<dbReference type="KEGG" id="smo:SELMODRAFT_417514"/>
<dbReference type="InParanoid" id="D8RVR8"/>
<dbReference type="KEGG" id="smo:SELMODRAFT_415324"/>
<evidence type="ECO:0000313" key="5">
    <source>
        <dbReference type="Proteomes" id="UP000001514"/>
    </source>
</evidence>
<dbReference type="Gramene" id="EFJ24004">
    <property type="protein sequence ID" value="EFJ24004"/>
    <property type="gene ID" value="SELMODRAFT_415324"/>
</dbReference>
<dbReference type="Gramene" id="EFJ21631">
    <property type="protein sequence ID" value="EFJ21631"/>
    <property type="gene ID" value="SELMODRAFT_417514"/>
</dbReference>
<evidence type="ECO:0000256" key="1">
    <source>
        <dbReference type="SAM" id="MobiDB-lite"/>
    </source>
</evidence>
<dbReference type="Proteomes" id="UP000001514">
    <property type="component" value="Unassembled WGS sequence"/>
</dbReference>
<dbReference type="eggNOG" id="ENOG502SPYT">
    <property type="taxonomic scope" value="Eukaryota"/>
</dbReference>
<reference evidence="4 5" key="1">
    <citation type="journal article" date="2011" name="Science">
        <title>The Selaginella genome identifies genetic changes associated with the evolution of vascular plants.</title>
        <authorList>
            <person name="Banks J.A."/>
            <person name="Nishiyama T."/>
            <person name="Hasebe M."/>
            <person name="Bowman J.L."/>
            <person name="Gribskov M."/>
            <person name="dePamphilis C."/>
            <person name="Albert V.A."/>
            <person name="Aono N."/>
            <person name="Aoyama T."/>
            <person name="Ambrose B.A."/>
            <person name="Ashton N.W."/>
            <person name="Axtell M.J."/>
            <person name="Barker E."/>
            <person name="Barker M.S."/>
            <person name="Bennetzen J.L."/>
            <person name="Bonawitz N.D."/>
            <person name="Chapple C."/>
            <person name="Cheng C."/>
            <person name="Correa L.G."/>
            <person name="Dacre M."/>
            <person name="DeBarry J."/>
            <person name="Dreyer I."/>
            <person name="Elias M."/>
            <person name="Engstrom E.M."/>
            <person name="Estelle M."/>
            <person name="Feng L."/>
            <person name="Finet C."/>
            <person name="Floyd S.K."/>
            <person name="Frommer W.B."/>
            <person name="Fujita T."/>
            <person name="Gramzow L."/>
            <person name="Gutensohn M."/>
            <person name="Harholt J."/>
            <person name="Hattori M."/>
            <person name="Heyl A."/>
            <person name="Hirai T."/>
            <person name="Hiwatashi Y."/>
            <person name="Ishikawa M."/>
            <person name="Iwata M."/>
            <person name="Karol K.G."/>
            <person name="Koehler B."/>
            <person name="Kolukisaoglu U."/>
            <person name="Kubo M."/>
            <person name="Kurata T."/>
            <person name="Lalonde S."/>
            <person name="Li K."/>
            <person name="Li Y."/>
            <person name="Litt A."/>
            <person name="Lyons E."/>
            <person name="Manning G."/>
            <person name="Maruyama T."/>
            <person name="Michael T.P."/>
            <person name="Mikami K."/>
            <person name="Miyazaki S."/>
            <person name="Morinaga S."/>
            <person name="Murata T."/>
            <person name="Mueller-Roeber B."/>
            <person name="Nelson D.R."/>
            <person name="Obara M."/>
            <person name="Oguri Y."/>
            <person name="Olmstead R.G."/>
            <person name="Onodera N."/>
            <person name="Petersen B.L."/>
            <person name="Pils B."/>
            <person name="Prigge M."/>
            <person name="Rensing S.A."/>
            <person name="Riano-Pachon D.M."/>
            <person name="Roberts A.W."/>
            <person name="Sato Y."/>
            <person name="Scheller H.V."/>
            <person name="Schulz B."/>
            <person name="Schulz C."/>
            <person name="Shakirov E.V."/>
            <person name="Shibagaki N."/>
            <person name="Shinohara N."/>
            <person name="Shippen D.E."/>
            <person name="Soerensen I."/>
            <person name="Sotooka R."/>
            <person name="Sugimoto N."/>
            <person name="Sugita M."/>
            <person name="Sumikawa N."/>
            <person name="Tanurdzic M."/>
            <person name="Theissen G."/>
            <person name="Ulvskov P."/>
            <person name="Wakazuki S."/>
            <person name="Weng J.K."/>
            <person name="Willats W.W."/>
            <person name="Wipf D."/>
            <person name="Wolf P.G."/>
            <person name="Yang L."/>
            <person name="Zimmer A.D."/>
            <person name="Zhu Q."/>
            <person name="Mitros T."/>
            <person name="Hellsten U."/>
            <person name="Loque D."/>
            <person name="Otillar R."/>
            <person name="Salamov A."/>
            <person name="Schmutz J."/>
            <person name="Shapiro H."/>
            <person name="Lindquist E."/>
            <person name="Lucas S."/>
            <person name="Rokhsar D."/>
            <person name="Grigoriev I.V."/>
        </authorList>
    </citation>
    <scope>NUCLEOTIDE SEQUENCE [LARGE SCALE GENOMIC DNA]</scope>
</reference>
<feature type="region of interest" description="Disordered" evidence="1">
    <location>
        <begin position="1"/>
        <end position="21"/>
    </location>
</feature>
<evidence type="ECO:0000256" key="2">
    <source>
        <dbReference type="SAM" id="Phobius"/>
    </source>
</evidence>
<evidence type="ECO:0000313" key="4">
    <source>
        <dbReference type="EMBL" id="EFJ24004.1"/>
    </source>
</evidence>